<dbReference type="Proteomes" id="UP000317881">
    <property type="component" value="Unassembled WGS sequence"/>
</dbReference>
<feature type="region of interest" description="Disordered" evidence="1">
    <location>
        <begin position="53"/>
        <end position="88"/>
    </location>
</feature>
<name>A0A4Y3VLJ1_9ACTN</name>
<dbReference type="EMBL" id="BJND01000039">
    <property type="protein sequence ID" value="GEC07423.1"/>
    <property type="molecule type" value="Genomic_DNA"/>
</dbReference>
<reference evidence="2 3" key="1">
    <citation type="submission" date="2019-06" db="EMBL/GenBank/DDBJ databases">
        <title>Whole genome shotgun sequence of Streptomyces spinoverrucosus NBRC 14228.</title>
        <authorList>
            <person name="Hosoyama A."/>
            <person name="Uohara A."/>
            <person name="Ohji S."/>
            <person name="Ichikawa N."/>
        </authorList>
    </citation>
    <scope>NUCLEOTIDE SEQUENCE [LARGE SCALE GENOMIC DNA]</scope>
    <source>
        <strain evidence="2 3">NBRC 14228</strain>
    </source>
</reference>
<proteinExistence type="predicted"/>
<dbReference type="AlphaFoldDB" id="A0A4Y3VLJ1"/>
<sequence length="221" mass="23158">MIREAGHAGPVPARRHYRADMPRLDRDQRPRGGRSRRKAGLVLAAAVSLLSAGCSSEQPAPRQSSPSPTPSSSASASASAPTSAPAQPIKYTQKQLAARPCLALDERDRAALGISGPGEQSSGKHGAQCAWKLGGQYVSLALDLPLSYAKTMTKNGRVSQVPVGQHKAIQSEFQRICFIFVAVDDVNRLIGTTTIPDRGVSQDGTCPAGASVAAAALTHIR</sequence>
<organism evidence="2 3">
    <name type="scientific">Streptomyces spinoverrucosus</name>
    <dbReference type="NCBI Taxonomy" id="284043"/>
    <lineage>
        <taxon>Bacteria</taxon>
        <taxon>Bacillati</taxon>
        <taxon>Actinomycetota</taxon>
        <taxon>Actinomycetes</taxon>
        <taxon>Kitasatosporales</taxon>
        <taxon>Streptomycetaceae</taxon>
        <taxon>Streptomyces</taxon>
    </lineage>
</organism>
<feature type="region of interest" description="Disordered" evidence="1">
    <location>
        <begin position="1"/>
        <end position="38"/>
    </location>
</feature>
<evidence type="ECO:0008006" key="4">
    <source>
        <dbReference type="Google" id="ProtNLM"/>
    </source>
</evidence>
<gene>
    <name evidence="2" type="ORF">SSP24_50780</name>
</gene>
<accession>A0A4Y3VLJ1</accession>
<evidence type="ECO:0000313" key="3">
    <source>
        <dbReference type="Proteomes" id="UP000317881"/>
    </source>
</evidence>
<feature type="compositionally biased region" description="Basic and acidic residues" evidence="1">
    <location>
        <begin position="18"/>
        <end position="30"/>
    </location>
</feature>
<comment type="caution">
    <text evidence="2">The sequence shown here is derived from an EMBL/GenBank/DDBJ whole genome shotgun (WGS) entry which is preliminary data.</text>
</comment>
<dbReference type="InterPro" id="IPR024520">
    <property type="entry name" value="DUF3558"/>
</dbReference>
<evidence type="ECO:0000313" key="2">
    <source>
        <dbReference type="EMBL" id="GEC07423.1"/>
    </source>
</evidence>
<protein>
    <recommendedName>
        <fullName evidence="4">DUF3558 domain-containing protein</fullName>
    </recommendedName>
</protein>
<dbReference type="Pfam" id="PF12079">
    <property type="entry name" value="DUF3558"/>
    <property type="match status" value="1"/>
</dbReference>
<evidence type="ECO:0000256" key="1">
    <source>
        <dbReference type="SAM" id="MobiDB-lite"/>
    </source>
</evidence>
<keyword evidence="3" id="KW-1185">Reference proteome</keyword>